<reference evidence="8 9" key="1">
    <citation type="submission" date="2019-07" db="EMBL/GenBank/DDBJ databases">
        <title>Chromosome genome assembly for large yellow croaker.</title>
        <authorList>
            <person name="Xiao S."/>
        </authorList>
    </citation>
    <scope>NUCLEOTIDE SEQUENCE [LARGE SCALE GENOMIC DNA]</scope>
    <source>
        <strain evidence="8">JMULYC20181020</strain>
        <tissue evidence="8">Muscle</tissue>
    </source>
</reference>
<dbReference type="PANTHER" id="PTHR47622:SF1">
    <property type="entry name" value="ARGININE_SERINE-RICH PROTEIN 1"/>
    <property type="match status" value="1"/>
</dbReference>
<feature type="compositionally biased region" description="Basic residues" evidence="7">
    <location>
        <begin position="49"/>
        <end position="62"/>
    </location>
</feature>
<comment type="similarity">
    <text evidence="2">Belongs to the RSRP family.</text>
</comment>
<feature type="compositionally biased region" description="Low complexity" evidence="7">
    <location>
        <begin position="63"/>
        <end position="78"/>
    </location>
</feature>
<feature type="compositionally biased region" description="Basic and acidic residues" evidence="7">
    <location>
        <begin position="226"/>
        <end position="238"/>
    </location>
</feature>
<accession>A0A6G0IEP0</accession>
<gene>
    <name evidence="8" type="ORF">D5F01_LYC11409</name>
</gene>
<keyword evidence="9" id="KW-1185">Reference proteome</keyword>
<name>A0A6G0IEP0_LARCR</name>
<evidence type="ECO:0000256" key="4">
    <source>
        <dbReference type="ARBA" id="ARBA00022553"/>
    </source>
</evidence>
<keyword evidence="5" id="KW-0539">Nucleus</keyword>
<dbReference type="Pfam" id="PF17069">
    <property type="entry name" value="RSRP"/>
    <property type="match status" value="1"/>
</dbReference>
<sequence length="320" mass="35812">MAKVKESHSDSDMAHARQSDGISVIFDQKSPASSRSRSRSRSSNGSGSNRHRGRGGHRRHYRSSSSSSSRSRSSSNPRSRSHPRCHRRSSRCRCDNHRWPRPLPPVPSTPLQGPFSFPKLLALTRQVLTSQTLQVPLQVFKHQNRHRRADSRLESRPSRSPARAHRSRSKSRSSEHSVSLSLDDKRVLLEAAKSNAIKILGVEKLELPESVEPILTEQSESTRASPEPEMRVRQDPEKTPSQSSEVDPDDVPSPKMSPKRKTISFSINNSVVKPSVAAPSCAKVTPRVDIYDSRKPYGHWVRVKSGQTSKARKHTLATSH</sequence>
<keyword evidence="4" id="KW-0597">Phosphoprotein</keyword>
<evidence type="ECO:0000313" key="8">
    <source>
        <dbReference type="EMBL" id="KAE8289702.1"/>
    </source>
</evidence>
<organism evidence="8 9">
    <name type="scientific">Larimichthys crocea</name>
    <name type="common">Large yellow croaker</name>
    <name type="synonym">Pseudosciaena crocea</name>
    <dbReference type="NCBI Taxonomy" id="215358"/>
    <lineage>
        <taxon>Eukaryota</taxon>
        <taxon>Metazoa</taxon>
        <taxon>Chordata</taxon>
        <taxon>Craniata</taxon>
        <taxon>Vertebrata</taxon>
        <taxon>Euteleostomi</taxon>
        <taxon>Actinopterygii</taxon>
        <taxon>Neopterygii</taxon>
        <taxon>Teleostei</taxon>
        <taxon>Neoteleostei</taxon>
        <taxon>Acanthomorphata</taxon>
        <taxon>Eupercaria</taxon>
        <taxon>Sciaenidae</taxon>
        <taxon>Larimichthys</taxon>
    </lineage>
</organism>
<evidence type="ECO:0000256" key="2">
    <source>
        <dbReference type="ARBA" id="ARBA00009534"/>
    </source>
</evidence>
<feature type="region of interest" description="Disordered" evidence="7">
    <location>
        <begin position="211"/>
        <end position="262"/>
    </location>
</feature>
<feature type="compositionally biased region" description="Basic residues" evidence="7">
    <location>
        <begin position="162"/>
        <end position="171"/>
    </location>
</feature>
<dbReference type="EMBL" id="REGW02000011">
    <property type="protein sequence ID" value="KAE8289702.1"/>
    <property type="molecule type" value="Genomic_DNA"/>
</dbReference>
<comment type="subcellular location">
    <subcellularLocation>
        <location evidence="1">Nucleus</location>
    </subcellularLocation>
</comment>
<feature type="region of interest" description="Disordered" evidence="7">
    <location>
        <begin position="139"/>
        <end position="181"/>
    </location>
</feature>
<evidence type="ECO:0000256" key="5">
    <source>
        <dbReference type="ARBA" id="ARBA00023242"/>
    </source>
</evidence>
<dbReference type="GO" id="GO:0005634">
    <property type="term" value="C:nucleus"/>
    <property type="evidence" value="ECO:0007669"/>
    <property type="project" value="UniProtKB-SubCell"/>
</dbReference>
<evidence type="ECO:0000256" key="6">
    <source>
        <dbReference type="ARBA" id="ARBA00034666"/>
    </source>
</evidence>
<comment type="function">
    <text evidence="6">Probably acts as a spliceosomal factor that contributes to spliceosome assembly and regulates the isoform switching of proteins such as PARP6.</text>
</comment>
<proteinExistence type="inferred from homology"/>
<feature type="compositionally biased region" description="Low complexity" evidence="7">
    <location>
        <begin position="30"/>
        <end position="48"/>
    </location>
</feature>
<comment type="caution">
    <text evidence="8">The sequence shown here is derived from an EMBL/GenBank/DDBJ whole genome shotgun (WGS) entry which is preliminary data.</text>
</comment>
<feature type="region of interest" description="Disordered" evidence="7">
    <location>
        <begin position="1"/>
        <end position="110"/>
    </location>
</feature>
<evidence type="ECO:0000256" key="3">
    <source>
        <dbReference type="ARBA" id="ARBA00018147"/>
    </source>
</evidence>
<protein>
    <recommendedName>
        <fullName evidence="3">Arginine/serine-rich protein 1</fullName>
    </recommendedName>
</protein>
<evidence type="ECO:0000256" key="7">
    <source>
        <dbReference type="SAM" id="MobiDB-lite"/>
    </source>
</evidence>
<evidence type="ECO:0000313" key="9">
    <source>
        <dbReference type="Proteomes" id="UP000424527"/>
    </source>
</evidence>
<evidence type="ECO:0000256" key="1">
    <source>
        <dbReference type="ARBA" id="ARBA00004123"/>
    </source>
</evidence>
<dbReference type="InterPro" id="IPR029656">
    <property type="entry name" value="RSRP1"/>
</dbReference>
<feature type="compositionally biased region" description="Basic and acidic residues" evidence="7">
    <location>
        <begin position="1"/>
        <end position="18"/>
    </location>
</feature>
<dbReference type="AlphaFoldDB" id="A0A6G0IEP0"/>
<feature type="compositionally biased region" description="Basic residues" evidence="7">
    <location>
        <begin position="79"/>
        <end position="91"/>
    </location>
</feature>
<dbReference type="PANTHER" id="PTHR47622">
    <property type="entry name" value="ARGININE/SERINE-RICH PROTEIN 1"/>
    <property type="match status" value="1"/>
</dbReference>
<dbReference type="Proteomes" id="UP000424527">
    <property type="component" value="Unassembled WGS sequence"/>
</dbReference>